<name>A0A4V2JFH5_9BURK</name>
<dbReference type="InterPro" id="IPR050237">
    <property type="entry name" value="ATP-dep_AMP-bd_enzyme"/>
</dbReference>
<accession>A0A4V2JFH5</accession>
<dbReference type="Gene3D" id="3.40.50.12780">
    <property type="entry name" value="N-terminal domain of ligase-like"/>
    <property type="match status" value="1"/>
</dbReference>
<protein>
    <submittedName>
        <fullName evidence="3">Long-chain fatty acid--CoA ligase</fullName>
    </submittedName>
</protein>
<dbReference type="Proteomes" id="UP000292120">
    <property type="component" value="Unassembled WGS sequence"/>
</dbReference>
<evidence type="ECO:0000259" key="2">
    <source>
        <dbReference type="Pfam" id="PF13193"/>
    </source>
</evidence>
<dbReference type="PANTHER" id="PTHR43767:SF10">
    <property type="entry name" value="SURFACTIN SYNTHASE SUBUNIT 1"/>
    <property type="match status" value="1"/>
</dbReference>
<dbReference type="Pfam" id="PF13193">
    <property type="entry name" value="AMP-binding_C"/>
    <property type="match status" value="1"/>
</dbReference>
<dbReference type="InterPro" id="IPR020845">
    <property type="entry name" value="AMP-binding_CS"/>
</dbReference>
<evidence type="ECO:0000259" key="1">
    <source>
        <dbReference type="Pfam" id="PF00501"/>
    </source>
</evidence>
<keyword evidence="3" id="KW-0436">Ligase</keyword>
<dbReference type="OrthoDB" id="9757559at2"/>
<reference evidence="3 4" key="1">
    <citation type="submission" date="2019-02" db="EMBL/GenBank/DDBJ databases">
        <title>Aquabacterium sp. strain KMB7.</title>
        <authorList>
            <person name="Chen W.-M."/>
        </authorList>
    </citation>
    <scope>NUCLEOTIDE SEQUENCE [LARGE SCALE GENOMIC DNA]</scope>
    <source>
        <strain evidence="3 4">KMB7</strain>
    </source>
</reference>
<dbReference type="GO" id="GO:0016877">
    <property type="term" value="F:ligase activity, forming carbon-sulfur bonds"/>
    <property type="evidence" value="ECO:0007669"/>
    <property type="project" value="UniProtKB-ARBA"/>
</dbReference>
<feature type="domain" description="AMP-dependent synthetase/ligase" evidence="1">
    <location>
        <begin position="131"/>
        <end position="342"/>
    </location>
</feature>
<dbReference type="InterPro" id="IPR042099">
    <property type="entry name" value="ANL_N_sf"/>
</dbReference>
<gene>
    <name evidence="3" type="ORF">EYS42_13375</name>
</gene>
<evidence type="ECO:0000313" key="4">
    <source>
        <dbReference type="Proteomes" id="UP000292120"/>
    </source>
</evidence>
<dbReference type="AlphaFoldDB" id="A0A4V2JFH5"/>
<dbReference type="RefSeq" id="WP_130968683.1">
    <property type="nucleotide sequence ID" value="NZ_SIXI01000005.1"/>
</dbReference>
<dbReference type="InterPro" id="IPR000873">
    <property type="entry name" value="AMP-dep_synth/lig_dom"/>
</dbReference>
<dbReference type="PANTHER" id="PTHR43767">
    <property type="entry name" value="LONG-CHAIN-FATTY-ACID--COA LIGASE"/>
    <property type="match status" value="1"/>
</dbReference>
<proteinExistence type="predicted"/>
<organism evidence="3 4">
    <name type="scientific">Aquabacterium lacunae</name>
    <dbReference type="NCBI Taxonomy" id="2528630"/>
    <lineage>
        <taxon>Bacteria</taxon>
        <taxon>Pseudomonadati</taxon>
        <taxon>Pseudomonadota</taxon>
        <taxon>Betaproteobacteria</taxon>
        <taxon>Burkholderiales</taxon>
        <taxon>Aquabacterium</taxon>
    </lineage>
</organism>
<comment type="caution">
    <text evidence="3">The sequence shown here is derived from an EMBL/GenBank/DDBJ whole genome shotgun (WGS) entry which is preliminary data.</text>
</comment>
<feature type="domain" description="AMP-binding enzyme C-terminal" evidence="2">
    <location>
        <begin position="391"/>
        <end position="463"/>
    </location>
</feature>
<dbReference type="PROSITE" id="PS00455">
    <property type="entry name" value="AMP_BINDING"/>
    <property type="match status" value="1"/>
</dbReference>
<dbReference type="InterPro" id="IPR025110">
    <property type="entry name" value="AMP-bd_C"/>
</dbReference>
<feature type="domain" description="AMP-dependent synthetase/ligase" evidence="1">
    <location>
        <begin position="9"/>
        <end position="82"/>
    </location>
</feature>
<evidence type="ECO:0000313" key="3">
    <source>
        <dbReference type="EMBL" id="TBO29388.1"/>
    </source>
</evidence>
<dbReference type="InterPro" id="IPR045851">
    <property type="entry name" value="AMP-bd_C_sf"/>
</dbReference>
<dbReference type="SUPFAM" id="SSF56801">
    <property type="entry name" value="Acetyl-CoA synthetase-like"/>
    <property type="match status" value="1"/>
</dbReference>
<keyword evidence="4" id="KW-1185">Reference proteome</keyword>
<dbReference type="Gene3D" id="3.30.300.30">
    <property type="match status" value="1"/>
</dbReference>
<dbReference type="Pfam" id="PF00501">
    <property type="entry name" value="AMP-binding"/>
    <property type="match status" value="2"/>
</dbReference>
<dbReference type="CDD" id="cd04433">
    <property type="entry name" value="AFD_class_I"/>
    <property type="match status" value="1"/>
</dbReference>
<dbReference type="EMBL" id="SIXI01000005">
    <property type="protein sequence ID" value="TBO29388.1"/>
    <property type="molecule type" value="Genomic_DNA"/>
</dbReference>
<sequence length="484" mass="51498">MNPIIDRLHAQASATPEAMAFFTMGRPTTFAQLQRLVTQMAEQLQDQGVQPGHTVSLSVQNPFMLACLSLACMHRAAAVCVLPIGQPWPDSLSSQWLMADHPVQPPAYLGKVVALDAAWLTALATQPGQLPAQAFEGPHAICRLQQSSGSTGTPKSILLSVQTLHERALQRHAKLPVSGGIIVLFDQSTLPGMHAAWRPLYTGQPTHLCPDLKAMWQVLAQQPLAYVSGSPAQLADLARMGESLNARAARLEAVVTGGGPVREPLLHLLQQRLCAEVLVRYASSEVGTVAVADTATLLSAPKAAGRVVPGVVVEVVDAQDQPLPPGQEGQVRLRTPYMAHGYTQPQAEGFRDGWFYPGDLGVLDTTGLLHITGRADHVINLGGTKVNAQTVDDLLTSAPGVQEGLTTQAPDARGLPVMMCAVVPAPGFDMTAVRQHIEQALPPALHPRWIIEVAQIPRTASGKPDRAATAIDLLARLQAQGVGL</sequence>